<dbReference type="SUPFAM" id="SSF140683">
    <property type="entry name" value="SP0561-like"/>
    <property type="match status" value="1"/>
</dbReference>
<dbReference type="GO" id="GO:0046872">
    <property type="term" value="F:metal ion binding"/>
    <property type="evidence" value="ECO:0007669"/>
    <property type="project" value="InterPro"/>
</dbReference>
<dbReference type="PANTHER" id="PTHR39341">
    <property type="entry name" value="BSL7085 PROTEIN"/>
    <property type="match status" value="1"/>
</dbReference>
<evidence type="ECO:0000313" key="3">
    <source>
        <dbReference type="EMBL" id="RHA57502.1"/>
    </source>
</evidence>
<dbReference type="RefSeq" id="WP_005359383.1">
    <property type="nucleotide sequence ID" value="NZ_CAUBDO010000021.1"/>
</dbReference>
<dbReference type="PANTHER" id="PTHR39341:SF1">
    <property type="entry name" value="DUF1858 DOMAIN-CONTAINING PROTEIN"/>
    <property type="match status" value="1"/>
</dbReference>
<dbReference type="Gene3D" id="1.10.3910.10">
    <property type="entry name" value="SP0561-like"/>
    <property type="match status" value="1"/>
</dbReference>
<dbReference type="InterPro" id="IPR015077">
    <property type="entry name" value="DUF1858"/>
</dbReference>
<organism evidence="2 6">
    <name type="scientific">Eubacterium ventriosum</name>
    <dbReference type="NCBI Taxonomy" id="39496"/>
    <lineage>
        <taxon>Bacteria</taxon>
        <taxon>Bacillati</taxon>
        <taxon>Bacillota</taxon>
        <taxon>Clostridia</taxon>
        <taxon>Eubacteriales</taxon>
        <taxon>Eubacteriaceae</taxon>
        <taxon>Eubacterium</taxon>
    </lineage>
</organism>
<feature type="domain" description="DUF1858" evidence="1">
    <location>
        <begin position="5"/>
        <end position="58"/>
    </location>
</feature>
<dbReference type="InterPro" id="IPR006121">
    <property type="entry name" value="HMA_dom"/>
</dbReference>
<dbReference type="InterPro" id="IPR038062">
    <property type="entry name" value="ScdA-like_N_sf"/>
</dbReference>
<gene>
    <name evidence="4" type="ORF">DW918_08155</name>
    <name evidence="3" type="ORF">DW929_01370</name>
    <name evidence="2" type="ORF">DW944_03225</name>
</gene>
<dbReference type="NCBIfam" id="TIGR03980">
    <property type="entry name" value="prismane_assoc"/>
    <property type="match status" value="1"/>
</dbReference>
<protein>
    <submittedName>
        <fullName evidence="2">DUF1858 domain-containing protein</fullName>
    </submittedName>
</protein>
<evidence type="ECO:0000313" key="2">
    <source>
        <dbReference type="EMBL" id="RHA20160.1"/>
    </source>
</evidence>
<sequence length="68" mass="7372">MAVNITKEMTMGELLSIDRGVAVVLMNAGMHCIGCPSSIGESLEEACMVHGIEVDELLKNINEYFANK</sequence>
<dbReference type="Pfam" id="PF08984">
    <property type="entry name" value="DUF1858"/>
    <property type="match status" value="1"/>
</dbReference>
<proteinExistence type="predicted"/>
<dbReference type="EMBL" id="QSFD01000002">
    <property type="protein sequence ID" value="RHA20160.1"/>
    <property type="molecule type" value="Genomic_DNA"/>
</dbReference>
<comment type="caution">
    <text evidence="2">The sequence shown here is derived from an EMBL/GenBank/DDBJ whole genome shotgun (WGS) entry which is preliminary data.</text>
</comment>
<name>A0A413RC38_9FIRM</name>
<keyword evidence="6" id="KW-1185">Reference proteome</keyword>
<evidence type="ECO:0000313" key="7">
    <source>
        <dbReference type="Proteomes" id="UP000285740"/>
    </source>
</evidence>
<dbReference type="Proteomes" id="UP000284779">
    <property type="component" value="Unassembled WGS sequence"/>
</dbReference>
<accession>A0A413RC38</accession>
<evidence type="ECO:0000259" key="1">
    <source>
        <dbReference type="Pfam" id="PF08984"/>
    </source>
</evidence>
<dbReference type="EMBL" id="QSFO01000001">
    <property type="protein sequence ID" value="RHA57502.1"/>
    <property type="molecule type" value="Genomic_DNA"/>
</dbReference>
<dbReference type="EMBL" id="QSFV01000027">
    <property type="protein sequence ID" value="RHA79313.1"/>
    <property type="molecule type" value="Genomic_DNA"/>
</dbReference>
<evidence type="ECO:0000313" key="4">
    <source>
        <dbReference type="EMBL" id="RHA79313.1"/>
    </source>
</evidence>
<dbReference type="Proteomes" id="UP000285740">
    <property type="component" value="Unassembled WGS sequence"/>
</dbReference>
<dbReference type="Proteomes" id="UP000284598">
    <property type="component" value="Unassembled WGS sequence"/>
</dbReference>
<evidence type="ECO:0000313" key="5">
    <source>
        <dbReference type="Proteomes" id="UP000284598"/>
    </source>
</evidence>
<reference evidence="5 6" key="1">
    <citation type="submission" date="2018-08" db="EMBL/GenBank/DDBJ databases">
        <title>A genome reference for cultivated species of the human gut microbiota.</title>
        <authorList>
            <person name="Zou Y."/>
            <person name="Xue W."/>
            <person name="Luo G."/>
        </authorList>
    </citation>
    <scope>NUCLEOTIDE SEQUENCE [LARGE SCALE GENOMIC DNA]</scope>
    <source>
        <strain evidence="4 7">AM42-30</strain>
        <strain evidence="3 5">AM43-2</strain>
        <strain evidence="2 6">AM44-11BH</strain>
    </source>
</reference>
<dbReference type="AlphaFoldDB" id="A0A413RC38"/>
<dbReference type="CDD" id="cd00371">
    <property type="entry name" value="HMA"/>
    <property type="match status" value="1"/>
</dbReference>
<evidence type="ECO:0000313" key="6">
    <source>
        <dbReference type="Proteomes" id="UP000284779"/>
    </source>
</evidence>
<dbReference type="InterPro" id="IPR023883">
    <property type="entry name" value="CHP03980_redox-disulphide"/>
</dbReference>